<reference evidence="4" key="1">
    <citation type="submission" date="2016-10" db="EMBL/GenBank/DDBJ databases">
        <authorList>
            <person name="Varghese N."/>
            <person name="Submissions S."/>
        </authorList>
    </citation>
    <scope>NUCLEOTIDE SEQUENCE [LARGE SCALE GENOMIC DNA]</scope>
    <source>
        <strain evidence="4">DSM 16199</strain>
    </source>
</reference>
<dbReference type="Pfam" id="PF00188">
    <property type="entry name" value="CAP"/>
    <property type="match status" value="1"/>
</dbReference>
<feature type="chain" id="PRO_5011779230" evidence="1">
    <location>
        <begin position="21"/>
        <end position="157"/>
    </location>
</feature>
<dbReference type="STRING" id="195913.SAMN04488004_10541"/>
<accession>A0A1I4DU56</accession>
<protein>
    <submittedName>
        <fullName evidence="3">Uncharacterized conserved protein YkwD, contains CAP (CSP/antigen 5/PR1) domain</fullName>
    </submittedName>
</protein>
<sequence>MLRSILAAVFLMVTAQGAAAANSCAMPGNVNQMANEVAAGVNAQRQANGLAPLTYNPTLGRAATGHACDMSTHAFFGHKGSNGSNVGARVRSAGYAYCTVAENLAWGFPTAGQIIGGWMNSAGHRANMLHPRVKEMGIAITQGAQGPNWVLVLGRSC</sequence>
<dbReference type="EMBL" id="FOTF01000005">
    <property type="protein sequence ID" value="SFK96469.1"/>
    <property type="molecule type" value="Genomic_DNA"/>
</dbReference>
<evidence type="ECO:0000313" key="3">
    <source>
        <dbReference type="EMBL" id="SFK96469.1"/>
    </source>
</evidence>
<feature type="signal peptide" evidence="1">
    <location>
        <begin position="1"/>
        <end position="20"/>
    </location>
</feature>
<gene>
    <name evidence="3" type="ORF">SAMN04488004_10541</name>
</gene>
<dbReference type="PANTHER" id="PTHR31157:SF1">
    <property type="entry name" value="SCP DOMAIN-CONTAINING PROTEIN"/>
    <property type="match status" value="1"/>
</dbReference>
<dbReference type="OrthoDB" id="9811255at2"/>
<feature type="domain" description="SCP" evidence="2">
    <location>
        <begin position="41"/>
        <end position="151"/>
    </location>
</feature>
<organism evidence="3 4">
    <name type="scientific">Loktanella salsilacus</name>
    <dbReference type="NCBI Taxonomy" id="195913"/>
    <lineage>
        <taxon>Bacteria</taxon>
        <taxon>Pseudomonadati</taxon>
        <taxon>Pseudomonadota</taxon>
        <taxon>Alphaproteobacteria</taxon>
        <taxon>Rhodobacterales</taxon>
        <taxon>Roseobacteraceae</taxon>
        <taxon>Loktanella</taxon>
    </lineage>
</organism>
<keyword evidence="1" id="KW-0732">Signal</keyword>
<evidence type="ECO:0000256" key="1">
    <source>
        <dbReference type="SAM" id="SignalP"/>
    </source>
</evidence>
<dbReference type="InterPro" id="IPR014044">
    <property type="entry name" value="CAP_dom"/>
</dbReference>
<dbReference type="Gene3D" id="3.40.33.10">
    <property type="entry name" value="CAP"/>
    <property type="match status" value="1"/>
</dbReference>
<dbReference type="PANTHER" id="PTHR31157">
    <property type="entry name" value="SCP DOMAIN-CONTAINING PROTEIN"/>
    <property type="match status" value="1"/>
</dbReference>
<keyword evidence="4" id="KW-1185">Reference proteome</keyword>
<dbReference type="CDD" id="cd05379">
    <property type="entry name" value="CAP_bacterial"/>
    <property type="match status" value="1"/>
</dbReference>
<dbReference type="GeneID" id="97891966"/>
<dbReference type="AlphaFoldDB" id="A0A1I4DU56"/>
<proteinExistence type="predicted"/>
<dbReference type="RefSeq" id="WP_090186748.1">
    <property type="nucleotide sequence ID" value="NZ_CAXIDI010000001.1"/>
</dbReference>
<evidence type="ECO:0000313" key="4">
    <source>
        <dbReference type="Proteomes" id="UP000199550"/>
    </source>
</evidence>
<name>A0A1I4DU56_9RHOB</name>
<dbReference type="Proteomes" id="UP000199550">
    <property type="component" value="Unassembled WGS sequence"/>
</dbReference>
<evidence type="ECO:0000259" key="2">
    <source>
        <dbReference type="Pfam" id="PF00188"/>
    </source>
</evidence>
<dbReference type="InterPro" id="IPR035940">
    <property type="entry name" value="CAP_sf"/>
</dbReference>
<dbReference type="SUPFAM" id="SSF55797">
    <property type="entry name" value="PR-1-like"/>
    <property type="match status" value="1"/>
</dbReference>